<dbReference type="AlphaFoldDB" id="A0A1I7YTT3"/>
<dbReference type="Proteomes" id="UP000095287">
    <property type="component" value="Unplaced"/>
</dbReference>
<keyword evidence="1" id="KW-0722">Serine protease inhibitor</keyword>
<proteinExistence type="predicted"/>
<sequence length="120" mass="13468">MKLIFFFFVVCCTVCVADKLTDFPGKSVLKDSPLVVLTYSPVSSRLYPYFLLIFTDDPRCGKNEMWTRCGCESTCGVDRPCYGMCGSPRCQCKYGHSRNPDTGICVHFKECPGYKAETSV</sequence>
<name>A0A1I7YTT3_9BILA</name>
<evidence type="ECO:0000256" key="2">
    <source>
        <dbReference type="SAM" id="SignalP"/>
    </source>
</evidence>
<dbReference type="InterPro" id="IPR036084">
    <property type="entry name" value="Ser_inhib-like_sf"/>
</dbReference>
<reference evidence="4" key="1">
    <citation type="submission" date="2016-11" db="UniProtKB">
        <authorList>
            <consortium name="WormBaseParasite"/>
        </authorList>
    </citation>
    <scope>IDENTIFICATION</scope>
</reference>
<feature type="chain" id="PRO_5009312595" evidence="2">
    <location>
        <begin position="18"/>
        <end position="120"/>
    </location>
</feature>
<dbReference type="GO" id="GO:0004867">
    <property type="term" value="F:serine-type endopeptidase inhibitor activity"/>
    <property type="evidence" value="ECO:0007669"/>
    <property type="project" value="UniProtKB-KW"/>
</dbReference>
<protein>
    <submittedName>
        <fullName evidence="4">TIL domain-containing protein</fullName>
    </submittedName>
</protein>
<keyword evidence="2" id="KW-0732">Signal</keyword>
<feature type="signal peptide" evidence="2">
    <location>
        <begin position="1"/>
        <end position="17"/>
    </location>
</feature>
<evidence type="ECO:0000313" key="4">
    <source>
        <dbReference type="WBParaSite" id="L893_g19761.t1"/>
    </source>
</evidence>
<dbReference type="Gene3D" id="2.10.25.10">
    <property type="entry name" value="Laminin"/>
    <property type="match status" value="1"/>
</dbReference>
<evidence type="ECO:0000256" key="1">
    <source>
        <dbReference type="ARBA" id="ARBA00022900"/>
    </source>
</evidence>
<evidence type="ECO:0000313" key="3">
    <source>
        <dbReference type="Proteomes" id="UP000095287"/>
    </source>
</evidence>
<accession>A0A1I7YTT3</accession>
<dbReference type="CDD" id="cd19941">
    <property type="entry name" value="TIL"/>
    <property type="match status" value="1"/>
</dbReference>
<keyword evidence="1" id="KW-0646">Protease inhibitor</keyword>
<keyword evidence="3" id="KW-1185">Reference proteome</keyword>
<organism evidence="3 4">
    <name type="scientific">Steinernema glaseri</name>
    <dbReference type="NCBI Taxonomy" id="37863"/>
    <lineage>
        <taxon>Eukaryota</taxon>
        <taxon>Metazoa</taxon>
        <taxon>Ecdysozoa</taxon>
        <taxon>Nematoda</taxon>
        <taxon>Chromadorea</taxon>
        <taxon>Rhabditida</taxon>
        <taxon>Tylenchina</taxon>
        <taxon>Panagrolaimomorpha</taxon>
        <taxon>Strongyloidoidea</taxon>
        <taxon>Steinernematidae</taxon>
        <taxon>Steinernema</taxon>
    </lineage>
</organism>
<dbReference type="WBParaSite" id="L893_g19761.t1">
    <property type="protein sequence ID" value="L893_g19761.t1"/>
    <property type="gene ID" value="L893_g19761"/>
</dbReference>
<dbReference type="SUPFAM" id="SSF57567">
    <property type="entry name" value="Serine protease inhibitors"/>
    <property type="match status" value="1"/>
</dbReference>